<reference evidence="8 9" key="1">
    <citation type="submission" date="2019-01" db="EMBL/GenBank/DDBJ databases">
        <title>Intercellular communication is required for trap formation in the nematode-trapping fungus Duddingtonia flagrans.</title>
        <authorList>
            <person name="Youssar L."/>
            <person name="Wernet V."/>
            <person name="Hensel N."/>
            <person name="Hildebrandt H.-G."/>
            <person name="Fischer R."/>
        </authorList>
    </citation>
    <scope>NUCLEOTIDE SEQUENCE [LARGE SCALE GENOMIC DNA]</scope>
    <source>
        <strain evidence="8 9">CBS H-5679</strain>
    </source>
</reference>
<dbReference type="Proteomes" id="UP000283090">
    <property type="component" value="Unassembled WGS sequence"/>
</dbReference>
<keyword evidence="4 5" id="KW-0539">Nucleus</keyword>
<dbReference type="GO" id="GO:0007131">
    <property type="term" value="P:reciprocal meiotic recombination"/>
    <property type="evidence" value="ECO:0007669"/>
    <property type="project" value="InterPro"/>
</dbReference>
<feature type="coiled-coil region" evidence="6">
    <location>
        <begin position="78"/>
        <end position="175"/>
    </location>
</feature>
<dbReference type="InterPro" id="IPR005647">
    <property type="entry name" value="Mnd1"/>
</dbReference>
<dbReference type="GeneID" id="93590303"/>
<evidence type="ECO:0000256" key="5">
    <source>
        <dbReference type="PIRNR" id="PIRNR026991"/>
    </source>
</evidence>
<comment type="caution">
    <text evidence="8">The sequence shown here is derived from an EMBL/GenBank/DDBJ whole genome shotgun (WGS) entry which is preliminary data.</text>
</comment>
<dbReference type="AlphaFoldDB" id="A0A436ZX98"/>
<dbReference type="VEuPathDB" id="FungiDB:DFL_007992"/>
<evidence type="ECO:0000259" key="7">
    <source>
        <dbReference type="Pfam" id="PF03962"/>
    </source>
</evidence>
<evidence type="ECO:0000256" key="3">
    <source>
        <dbReference type="ARBA" id="ARBA00023054"/>
    </source>
</evidence>
<evidence type="ECO:0000256" key="6">
    <source>
        <dbReference type="SAM" id="Coils"/>
    </source>
</evidence>
<dbReference type="EMBL" id="SAEB01000009">
    <property type="protein sequence ID" value="RVD83611.1"/>
    <property type="molecule type" value="Genomic_DNA"/>
</dbReference>
<dbReference type="InterPro" id="IPR040453">
    <property type="entry name" value="Mnd1_HTH"/>
</dbReference>
<evidence type="ECO:0000256" key="1">
    <source>
        <dbReference type="ARBA" id="ARBA00004123"/>
    </source>
</evidence>
<proteinExistence type="inferred from homology"/>
<protein>
    <recommendedName>
        <fullName evidence="5">Meiotic nuclear division protein 1</fullName>
    </recommendedName>
</protein>
<evidence type="ECO:0000313" key="9">
    <source>
        <dbReference type="Proteomes" id="UP000283090"/>
    </source>
</evidence>
<feature type="domain" description="Mnd1 HTH" evidence="7">
    <location>
        <begin position="23"/>
        <end position="74"/>
    </location>
</feature>
<gene>
    <name evidence="8" type="ORF">DFL_007992</name>
</gene>
<comment type="similarity">
    <text evidence="2 5">Belongs to the MND1 family.</text>
</comment>
<dbReference type="GO" id="GO:0005634">
    <property type="term" value="C:nucleus"/>
    <property type="evidence" value="ECO:0007669"/>
    <property type="project" value="UniProtKB-SubCell"/>
</dbReference>
<comment type="function">
    <text evidence="5">Required for proper homologous chromosome pairing and efficient cross-over and intragenic recombination during meiosis.</text>
</comment>
<evidence type="ECO:0000256" key="4">
    <source>
        <dbReference type="ARBA" id="ARBA00023242"/>
    </source>
</evidence>
<accession>A0A436ZX98</accession>
<evidence type="ECO:0000256" key="2">
    <source>
        <dbReference type="ARBA" id="ARBA00005981"/>
    </source>
</evidence>
<keyword evidence="9" id="KW-1185">Reference proteome</keyword>
<dbReference type="RefSeq" id="XP_067489155.1">
    <property type="nucleotide sequence ID" value="XM_067637660.1"/>
</dbReference>
<dbReference type="GO" id="GO:0003690">
    <property type="term" value="F:double-stranded DNA binding"/>
    <property type="evidence" value="ECO:0007669"/>
    <property type="project" value="InterPro"/>
</dbReference>
<dbReference type="PIRSF" id="PIRSF026991">
    <property type="entry name" value="Mnd1"/>
    <property type="match status" value="1"/>
</dbReference>
<keyword evidence="3 6" id="KW-0175">Coiled coil</keyword>
<dbReference type="Pfam" id="PF03962">
    <property type="entry name" value="Mnd1"/>
    <property type="match status" value="1"/>
</dbReference>
<sequence>MPKFNPSTAKLLLVEAFFSTPPITPHSIKDLEKSLPTAAGISSMQVRDYLAALVDDNKIRVEKIGSGNWYWCFKGDEKRQMENEVKGLEKEVRGLEGRVGEVKQEIEGEEEKNWGGGEEKAKRAKMMKDLQTLSKEKAELEKELALYADNDPAHIDRLRELLLLLKTAANEHTNNIYSIDSYLKGTAGMISSDIAAFKASLGIPEELEEVE</sequence>
<organism evidence="8 9">
    <name type="scientific">Arthrobotrys flagrans</name>
    <name type="common">Nematode-trapping fungus</name>
    <name type="synonym">Trichothecium flagrans</name>
    <dbReference type="NCBI Taxonomy" id="97331"/>
    <lineage>
        <taxon>Eukaryota</taxon>
        <taxon>Fungi</taxon>
        <taxon>Dikarya</taxon>
        <taxon>Ascomycota</taxon>
        <taxon>Pezizomycotina</taxon>
        <taxon>Orbiliomycetes</taxon>
        <taxon>Orbiliales</taxon>
        <taxon>Orbiliaceae</taxon>
        <taxon>Arthrobotrys</taxon>
    </lineage>
</organism>
<name>A0A436ZX98_ARTFL</name>
<dbReference type="STRING" id="97331.A0A436ZX98"/>
<evidence type="ECO:0000313" key="8">
    <source>
        <dbReference type="EMBL" id="RVD83611.1"/>
    </source>
</evidence>
<dbReference type="OrthoDB" id="9978204at2759"/>
<comment type="subcellular location">
    <subcellularLocation>
        <location evidence="1 5">Nucleus</location>
    </subcellularLocation>
</comment>